<keyword evidence="3" id="KW-1185">Reference proteome</keyword>
<dbReference type="Gene3D" id="3.40.50.1820">
    <property type="entry name" value="alpha/beta hydrolase"/>
    <property type="match status" value="1"/>
</dbReference>
<reference evidence="2 3" key="1">
    <citation type="submission" date="2020-08" db="EMBL/GenBank/DDBJ databases">
        <title>Novel species isolated from subtropical streams in China.</title>
        <authorList>
            <person name="Lu H."/>
        </authorList>
    </citation>
    <scope>NUCLEOTIDE SEQUENCE [LARGE SCALE GENOMIC DNA]</scope>
    <source>
        <strain evidence="2 3">NL8W</strain>
    </source>
</reference>
<dbReference type="GO" id="GO:0016787">
    <property type="term" value="F:hydrolase activity"/>
    <property type="evidence" value="ECO:0007669"/>
    <property type="project" value="UniProtKB-KW"/>
</dbReference>
<accession>A0ABR6Z2J5</accession>
<dbReference type="InterPro" id="IPR029058">
    <property type="entry name" value="AB_hydrolase_fold"/>
</dbReference>
<evidence type="ECO:0000313" key="3">
    <source>
        <dbReference type="Proteomes" id="UP000646911"/>
    </source>
</evidence>
<dbReference type="Proteomes" id="UP000646911">
    <property type="component" value="Unassembled WGS sequence"/>
</dbReference>
<dbReference type="InterPro" id="IPR022742">
    <property type="entry name" value="Hydrolase_4"/>
</dbReference>
<gene>
    <name evidence="2" type="ORF">H8L47_00090</name>
</gene>
<dbReference type="PANTHER" id="PTHR22753:SF14">
    <property type="entry name" value="MONOACYLGLYCEROL_DIACYLGLYCEROL O-ACYLTRANSFERASE"/>
    <property type="match status" value="1"/>
</dbReference>
<proteinExistence type="predicted"/>
<dbReference type="PANTHER" id="PTHR22753">
    <property type="entry name" value="TRANSMEMBRANE PROTEIN 68"/>
    <property type="match status" value="1"/>
</dbReference>
<feature type="domain" description="Serine aminopeptidase S33" evidence="1">
    <location>
        <begin position="45"/>
        <end position="196"/>
    </location>
</feature>
<keyword evidence="2" id="KW-0378">Hydrolase</keyword>
<dbReference type="EMBL" id="JACOFX010000001">
    <property type="protein sequence ID" value="MBC3905953.1"/>
    <property type="molecule type" value="Genomic_DNA"/>
</dbReference>
<name>A0ABR6Z2J5_9BURK</name>
<evidence type="ECO:0000259" key="1">
    <source>
        <dbReference type="Pfam" id="PF12146"/>
    </source>
</evidence>
<organism evidence="2 3">
    <name type="scientific">Undibacterium umbellatum</name>
    <dbReference type="NCBI Taxonomy" id="2762300"/>
    <lineage>
        <taxon>Bacteria</taxon>
        <taxon>Pseudomonadati</taxon>
        <taxon>Pseudomonadota</taxon>
        <taxon>Betaproteobacteria</taxon>
        <taxon>Burkholderiales</taxon>
        <taxon>Oxalobacteraceae</taxon>
        <taxon>Undibacterium</taxon>
    </lineage>
</organism>
<dbReference type="Pfam" id="PF12146">
    <property type="entry name" value="Hydrolase_4"/>
    <property type="match status" value="1"/>
</dbReference>
<evidence type="ECO:0000313" key="2">
    <source>
        <dbReference type="EMBL" id="MBC3905953.1"/>
    </source>
</evidence>
<dbReference type="SUPFAM" id="SSF53474">
    <property type="entry name" value="alpha/beta-Hydrolases"/>
    <property type="match status" value="1"/>
</dbReference>
<comment type="caution">
    <text evidence="2">The sequence shown here is derived from an EMBL/GenBank/DDBJ whole genome shotgun (WGS) entry which is preliminary data.</text>
</comment>
<protein>
    <submittedName>
        <fullName evidence="2">Alpha/beta hydrolase</fullName>
    </submittedName>
</protein>
<sequence length="230" mass="25493">MTTLILLPGMDGTGTLYEPLHQALNGKCKLLVMTYPVDQTMGYADLEALVKSQLPMDEDYVLLGESFSGPIAISIAATQPVRLKALILCATFARNPYPWLAVSRYALPFLPTRLAPLSVLSYLLLGRFSSKELRTQLADALVQVSPISLKARLYAVLSCDVTEKLKAIQVPVLYLQATRDRLVPASAHADIKRKLHEMETCKYDAPHFLLQTKADEVVNDILRFTSETKA</sequence>